<dbReference type="AlphaFoldDB" id="A0AAD0WEM4"/>
<sequence length="100" mass="10820">MSSTLSKMIVKISSGNSKRTVDEQVNVGYQFILFVLFICFGASLYLIANAATLIILFRLVVPALICGYITKCIIDVLRGGKAAKLEASKELAAMRTGENS</sequence>
<dbReference type="Proteomes" id="UP000264605">
    <property type="component" value="Plasmid unnamed2"/>
</dbReference>
<dbReference type="RefSeq" id="WP_118845513.1">
    <property type="nucleotide sequence ID" value="NZ_CP032092.1"/>
</dbReference>
<dbReference type="KEGG" id="pdj:D0907_20455"/>
<keyword evidence="2" id="KW-0614">Plasmid</keyword>
<feature type="transmembrane region" description="Helical" evidence="1">
    <location>
        <begin position="27"/>
        <end position="47"/>
    </location>
</feature>
<evidence type="ECO:0000313" key="3">
    <source>
        <dbReference type="Proteomes" id="UP000264605"/>
    </source>
</evidence>
<proteinExistence type="predicted"/>
<evidence type="ECO:0000313" key="2">
    <source>
        <dbReference type="EMBL" id="AXV67703.1"/>
    </source>
</evidence>
<accession>A0AAD0WEM4</accession>
<keyword evidence="1" id="KW-0472">Membrane</keyword>
<organism evidence="2 3">
    <name type="scientific">Pseudoalteromonas lipolytica</name>
    <dbReference type="NCBI Taxonomy" id="570156"/>
    <lineage>
        <taxon>Bacteria</taxon>
        <taxon>Pseudomonadati</taxon>
        <taxon>Pseudomonadota</taxon>
        <taxon>Gammaproteobacteria</taxon>
        <taxon>Alteromonadales</taxon>
        <taxon>Pseudoalteromonadaceae</taxon>
        <taxon>Pseudoalteromonas</taxon>
    </lineage>
</organism>
<keyword evidence="1" id="KW-0812">Transmembrane</keyword>
<geneLocation type="plasmid" evidence="2 3">
    <name>unnamed2</name>
</geneLocation>
<feature type="transmembrane region" description="Helical" evidence="1">
    <location>
        <begin position="53"/>
        <end position="74"/>
    </location>
</feature>
<dbReference type="EMBL" id="CP032092">
    <property type="protein sequence ID" value="AXV67703.1"/>
    <property type="molecule type" value="Genomic_DNA"/>
</dbReference>
<reference evidence="2 3" key="1">
    <citation type="submission" date="2018-08" db="EMBL/GenBank/DDBJ databases">
        <title>Draft genome sequence of Pseudoalteromonas donghaensis HJ51.</title>
        <authorList>
            <person name="Oh J."/>
            <person name="Roh D."/>
        </authorList>
    </citation>
    <scope>NUCLEOTIDE SEQUENCE [LARGE SCALE GENOMIC DNA]</scope>
    <source>
        <strain evidence="2 3">HJ51</strain>
        <plasmid evidence="2 3">unnamed2</plasmid>
    </source>
</reference>
<protein>
    <submittedName>
        <fullName evidence="2">Uncharacterized protein</fullName>
    </submittedName>
</protein>
<keyword evidence="1" id="KW-1133">Transmembrane helix</keyword>
<evidence type="ECO:0000256" key="1">
    <source>
        <dbReference type="SAM" id="Phobius"/>
    </source>
</evidence>
<dbReference type="GeneID" id="99507852"/>
<name>A0AAD0WEM4_9GAMM</name>
<gene>
    <name evidence="2" type="ORF">D0907_20455</name>
</gene>